<organism evidence="2">
    <name type="scientific">Euplotes harpa</name>
    <dbReference type="NCBI Taxonomy" id="151035"/>
    <lineage>
        <taxon>Eukaryota</taxon>
        <taxon>Sar</taxon>
        <taxon>Alveolata</taxon>
        <taxon>Ciliophora</taxon>
        <taxon>Intramacronucleata</taxon>
        <taxon>Spirotrichea</taxon>
        <taxon>Hypotrichia</taxon>
        <taxon>Euplotida</taxon>
        <taxon>Euplotidae</taxon>
        <taxon>Euplotes</taxon>
    </lineage>
</organism>
<reference evidence="2" key="1">
    <citation type="submission" date="2021-01" db="EMBL/GenBank/DDBJ databases">
        <authorList>
            <person name="Corre E."/>
            <person name="Pelletier E."/>
            <person name="Niang G."/>
            <person name="Scheremetjew M."/>
            <person name="Finn R."/>
            <person name="Kale V."/>
            <person name="Holt S."/>
            <person name="Cochrane G."/>
            <person name="Meng A."/>
            <person name="Brown T."/>
            <person name="Cohen L."/>
        </authorList>
    </citation>
    <scope>NUCLEOTIDE SEQUENCE</scope>
    <source>
        <strain evidence="2">FSP1.4</strain>
    </source>
</reference>
<feature type="compositionally biased region" description="Polar residues" evidence="1">
    <location>
        <begin position="57"/>
        <end position="70"/>
    </location>
</feature>
<protein>
    <submittedName>
        <fullName evidence="2">Uncharacterized protein</fullName>
    </submittedName>
</protein>
<sequence length="105" mass="11880">MKDSKENEGPGVSQSNPSSSNRSKSITKKKNNEEEKVCRRTIALNPPIYEIKVTSSIQEEDSYQSASDVGQSSKSAFAKQKKYSVRLDVVKKTIFRRLKKFYTGK</sequence>
<evidence type="ECO:0000313" key="2">
    <source>
        <dbReference type="EMBL" id="CAE0346112.1"/>
    </source>
</evidence>
<dbReference type="AlphaFoldDB" id="A0A7S3J6U5"/>
<name>A0A7S3J6U5_9SPIT</name>
<dbReference type="EMBL" id="HBII01011743">
    <property type="protein sequence ID" value="CAE0346112.1"/>
    <property type="molecule type" value="Transcribed_RNA"/>
</dbReference>
<accession>A0A7S3J6U5</accession>
<proteinExistence type="predicted"/>
<feature type="compositionally biased region" description="Low complexity" evidence="1">
    <location>
        <begin position="13"/>
        <end position="24"/>
    </location>
</feature>
<evidence type="ECO:0000256" key="1">
    <source>
        <dbReference type="SAM" id="MobiDB-lite"/>
    </source>
</evidence>
<gene>
    <name evidence="2" type="ORF">EHAR0213_LOCUS5022</name>
</gene>
<feature type="region of interest" description="Disordered" evidence="1">
    <location>
        <begin position="1"/>
        <end position="39"/>
    </location>
</feature>
<feature type="region of interest" description="Disordered" evidence="1">
    <location>
        <begin position="57"/>
        <end position="79"/>
    </location>
</feature>